<gene>
    <name evidence="4" type="ORF">JK636_20395</name>
</gene>
<evidence type="ECO:0000313" key="5">
    <source>
        <dbReference type="Proteomes" id="UP000632377"/>
    </source>
</evidence>
<protein>
    <recommendedName>
        <fullName evidence="2 3">Single-stranded DNA-binding protein</fullName>
        <shortName evidence="2">SSB</shortName>
    </recommendedName>
</protein>
<dbReference type="InterPro" id="IPR011344">
    <property type="entry name" value="ssDNA-bd"/>
</dbReference>
<keyword evidence="1 2" id="KW-0238">DNA-binding</keyword>
<dbReference type="SUPFAM" id="SSF50249">
    <property type="entry name" value="Nucleic acid-binding proteins"/>
    <property type="match status" value="1"/>
</dbReference>
<name>A0ABS1THH6_9CLOT</name>
<evidence type="ECO:0000256" key="3">
    <source>
        <dbReference type="PIRNR" id="PIRNR002070"/>
    </source>
</evidence>
<dbReference type="InterPro" id="IPR012340">
    <property type="entry name" value="NA-bd_OB-fold"/>
</dbReference>
<dbReference type="InterPro" id="IPR000424">
    <property type="entry name" value="Primosome_PriB/ssb"/>
</dbReference>
<evidence type="ECO:0000256" key="1">
    <source>
        <dbReference type="ARBA" id="ARBA00023125"/>
    </source>
</evidence>
<dbReference type="RefSeq" id="WP_202750808.1">
    <property type="nucleotide sequence ID" value="NZ_JAESWC010000018.1"/>
</dbReference>
<sequence>MNNVLLTGNLTKDAELLEFNDSKRKAIKFILAVSKNRKNSDGSKDVDFIPVIYFTNYSEKLITYLTKGRTISVSGKLSIRSAVGTDGTKRYFTNVVANNIDFLGSNKTKAQ</sequence>
<dbReference type="Gene3D" id="2.40.50.140">
    <property type="entry name" value="Nucleic acid-binding proteins"/>
    <property type="match status" value="1"/>
</dbReference>
<accession>A0ABS1THH6</accession>
<organism evidence="4 5">
    <name type="scientific">Clostridium rhizosphaerae</name>
    <dbReference type="NCBI Taxonomy" id="2803861"/>
    <lineage>
        <taxon>Bacteria</taxon>
        <taxon>Bacillati</taxon>
        <taxon>Bacillota</taxon>
        <taxon>Clostridia</taxon>
        <taxon>Eubacteriales</taxon>
        <taxon>Clostridiaceae</taxon>
        <taxon>Clostridium</taxon>
    </lineage>
</organism>
<keyword evidence="5" id="KW-1185">Reference proteome</keyword>
<dbReference type="Pfam" id="PF00436">
    <property type="entry name" value="SSB"/>
    <property type="match status" value="1"/>
</dbReference>
<comment type="caution">
    <text evidence="2">Lacks conserved residue(s) required for the propagation of feature annotation.</text>
</comment>
<comment type="subunit">
    <text evidence="2">Homotetramer.</text>
</comment>
<evidence type="ECO:0000313" key="4">
    <source>
        <dbReference type="EMBL" id="MBL4938076.1"/>
    </source>
</evidence>
<dbReference type="PANTHER" id="PTHR10302">
    <property type="entry name" value="SINGLE-STRANDED DNA-BINDING PROTEIN"/>
    <property type="match status" value="1"/>
</dbReference>
<dbReference type="PROSITE" id="PS50935">
    <property type="entry name" value="SSB"/>
    <property type="match status" value="1"/>
</dbReference>
<evidence type="ECO:0000256" key="2">
    <source>
        <dbReference type="HAMAP-Rule" id="MF_00984"/>
    </source>
</evidence>
<dbReference type="CDD" id="cd04496">
    <property type="entry name" value="SSB_OBF"/>
    <property type="match status" value="1"/>
</dbReference>
<dbReference type="PANTHER" id="PTHR10302:SF27">
    <property type="entry name" value="SINGLE-STRANDED DNA-BINDING PROTEIN"/>
    <property type="match status" value="1"/>
</dbReference>
<dbReference type="GO" id="GO:0003677">
    <property type="term" value="F:DNA binding"/>
    <property type="evidence" value="ECO:0007669"/>
    <property type="project" value="UniProtKB-KW"/>
</dbReference>
<dbReference type="HAMAP" id="MF_00984">
    <property type="entry name" value="SSB"/>
    <property type="match status" value="1"/>
</dbReference>
<dbReference type="PIRSF" id="PIRSF002070">
    <property type="entry name" value="SSB"/>
    <property type="match status" value="1"/>
</dbReference>
<proteinExistence type="inferred from homology"/>
<dbReference type="EMBL" id="JAESWC010000018">
    <property type="protein sequence ID" value="MBL4938076.1"/>
    <property type="molecule type" value="Genomic_DNA"/>
</dbReference>
<comment type="caution">
    <text evidence="4">The sequence shown here is derived from an EMBL/GenBank/DDBJ whole genome shotgun (WGS) entry which is preliminary data.</text>
</comment>
<dbReference type="NCBIfam" id="TIGR00621">
    <property type="entry name" value="ssb"/>
    <property type="match status" value="1"/>
</dbReference>
<dbReference type="Proteomes" id="UP000632377">
    <property type="component" value="Unassembled WGS sequence"/>
</dbReference>
<reference evidence="4 5" key="1">
    <citation type="submission" date="2021-01" db="EMBL/GenBank/DDBJ databases">
        <title>Genome public.</title>
        <authorList>
            <person name="Liu C."/>
            <person name="Sun Q."/>
        </authorList>
    </citation>
    <scope>NUCLEOTIDE SEQUENCE [LARGE SCALE GENOMIC DNA]</scope>
    <source>
        <strain evidence="4 5">YIM B02515</strain>
    </source>
</reference>